<dbReference type="InterPro" id="IPR051922">
    <property type="entry name" value="Bact_Sporulation_Assoc"/>
</dbReference>
<protein>
    <submittedName>
        <fullName evidence="3">SpoIID/LytB domain-containing protein</fullName>
    </submittedName>
</protein>
<gene>
    <name evidence="3" type="ORF">N0D28_01510</name>
</gene>
<organism evidence="3 4">
    <name type="scientific">Deinococcus rubellus</name>
    <dbReference type="NCBI Taxonomy" id="1889240"/>
    <lineage>
        <taxon>Bacteria</taxon>
        <taxon>Thermotogati</taxon>
        <taxon>Deinococcota</taxon>
        <taxon>Deinococci</taxon>
        <taxon>Deinococcales</taxon>
        <taxon>Deinococcaceae</taxon>
        <taxon>Deinococcus</taxon>
    </lineage>
</organism>
<feature type="domain" description="Sporulation stage II protein D amidase enhancer LytB N-terminal" evidence="2">
    <location>
        <begin position="104"/>
        <end position="189"/>
    </location>
</feature>
<name>A0ABY5YHH5_9DEIO</name>
<accession>A0ABY5YHH5</accession>
<evidence type="ECO:0000313" key="4">
    <source>
        <dbReference type="Proteomes" id="UP001060261"/>
    </source>
</evidence>
<feature type="signal peptide" evidence="1">
    <location>
        <begin position="1"/>
        <end position="21"/>
    </location>
</feature>
<dbReference type="RefSeq" id="WP_260560650.1">
    <property type="nucleotide sequence ID" value="NZ_BAABEC010000075.1"/>
</dbReference>
<dbReference type="InterPro" id="IPR013693">
    <property type="entry name" value="SpoIID/LytB_N"/>
</dbReference>
<feature type="chain" id="PRO_5047351342" evidence="1">
    <location>
        <begin position="22"/>
        <end position="428"/>
    </location>
</feature>
<dbReference type="EMBL" id="CP104213">
    <property type="protein sequence ID" value="UWX64376.1"/>
    <property type="molecule type" value="Genomic_DNA"/>
</dbReference>
<keyword evidence="1" id="KW-0732">Signal</keyword>
<evidence type="ECO:0000313" key="3">
    <source>
        <dbReference type="EMBL" id="UWX64376.1"/>
    </source>
</evidence>
<evidence type="ECO:0000256" key="1">
    <source>
        <dbReference type="SAM" id="SignalP"/>
    </source>
</evidence>
<dbReference type="InterPro" id="IPR013486">
    <property type="entry name" value="SpoIID/LytB"/>
</dbReference>
<evidence type="ECO:0000259" key="2">
    <source>
        <dbReference type="Pfam" id="PF08486"/>
    </source>
</evidence>
<reference evidence="3" key="1">
    <citation type="submission" date="2022-09" db="EMBL/GenBank/DDBJ databases">
        <title>genome sequence of Deinococcus rubellus.</title>
        <authorList>
            <person name="Srinivasan S."/>
        </authorList>
    </citation>
    <scope>NUCLEOTIDE SEQUENCE</scope>
    <source>
        <strain evidence="3">Ant6</strain>
    </source>
</reference>
<sequence length="428" mass="43542">MRLLPALLSAFAALAAAPLCAAQNVRVLIASKATLSVNTAPTSAGPGSASAPTIWNIGVRGGKLTLGGQDTGNALLSLPANVGGTLEVAGHRYRGGLILRATPGGVQAINVVDLEDYLRGVVPAEMPPLWAAAAVRAQAIIARTYAAARINPAAPYDLCATTQCQVYEGVAKEHPLSDAAVLETRAEVVSSGGKLADTYFSADSGGYTASSLEAWGRDIPYLKAQPDPTSPTAQKPWVITAPLGDVEEVAARYGVKLGPLSSVSVSKASTSGRVIQLSFSGENGTQTLAGADAGGFVRSLGAKSSRVKLSVDGGLLTLTGSGSGHGVGLSQWGARGLAESGKSDLALLAFYYPGAQISVLTEAQANTRPQLGPTLPLAVAARQGSAPGQPARTELTAEVTPDLLLEPDLFPALIADLLIPGPAARLTL</sequence>
<dbReference type="PANTHER" id="PTHR30032">
    <property type="entry name" value="N-ACETYLMURAMOYL-L-ALANINE AMIDASE-RELATED"/>
    <property type="match status" value="1"/>
</dbReference>
<dbReference type="NCBIfam" id="TIGR02669">
    <property type="entry name" value="SpoIID_LytB"/>
    <property type="match status" value="1"/>
</dbReference>
<dbReference type="Pfam" id="PF08486">
    <property type="entry name" value="SpoIID"/>
    <property type="match status" value="1"/>
</dbReference>
<keyword evidence="4" id="KW-1185">Reference proteome</keyword>
<proteinExistence type="predicted"/>
<dbReference type="PANTHER" id="PTHR30032:SF4">
    <property type="entry name" value="AMIDASE ENHANCER"/>
    <property type="match status" value="1"/>
</dbReference>
<dbReference type="Proteomes" id="UP001060261">
    <property type="component" value="Chromosome"/>
</dbReference>